<evidence type="ECO:0000256" key="6">
    <source>
        <dbReference type="ARBA" id="ARBA00022927"/>
    </source>
</evidence>
<evidence type="ECO:0000313" key="11">
    <source>
        <dbReference type="Proteomes" id="UP000259273"/>
    </source>
</evidence>
<dbReference type="AlphaFoldDB" id="A0A3C1KMS4"/>
<dbReference type="GO" id="GO:0015031">
    <property type="term" value="P:protein transport"/>
    <property type="evidence" value="ECO:0007669"/>
    <property type="project" value="UniProtKB-KW"/>
</dbReference>
<name>A0A3C1KMS4_9GAMM</name>
<dbReference type="EMBL" id="DMND01000132">
    <property type="protein sequence ID" value="HAN27975.1"/>
    <property type="molecule type" value="Genomic_DNA"/>
</dbReference>
<dbReference type="STRING" id="1121937.GCA_000423125_00707"/>
<dbReference type="GO" id="GO:0005829">
    <property type="term" value="C:cytosol"/>
    <property type="evidence" value="ECO:0007669"/>
    <property type="project" value="TreeGrafter"/>
</dbReference>
<dbReference type="PANTHER" id="PTHR34982:SF1">
    <property type="entry name" value="FLAGELLAR ASSEMBLY PROTEIN FLIH"/>
    <property type="match status" value="1"/>
</dbReference>
<feature type="compositionally biased region" description="Low complexity" evidence="8">
    <location>
        <begin position="16"/>
        <end position="29"/>
    </location>
</feature>
<dbReference type="Proteomes" id="UP000259273">
    <property type="component" value="Unassembled WGS sequence"/>
</dbReference>
<evidence type="ECO:0000313" key="10">
    <source>
        <dbReference type="EMBL" id="HAN27975.1"/>
    </source>
</evidence>
<accession>A0A3C1KMS4</accession>
<evidence type="ECO:0000256" key="2">
    <source>
        <dbReference type="ARBA" id="ARBA00006602"/>
    </source>
</evidence>
<evidence type="ECO:0000256" key="1">
    <source>
        <dbReference type="ARBA" id="ARBA00003041"/>
    </source>
</evidence>
<dbReference type="InterPro" id="IPR018035">
    <property type="entry name" value="Flagellar_FliH/T3SS_HrpE"/>
</dbReference>
<feature type="region of interest" description="Disordered" evidence="8">
    <location>
        <begin position="1"/>
        <end position="29"/>
    </location>
</feature>
<evidence type="ECO:0000256" key="5">
    <source>
        <dbReference type="ARBA" id="ARBA00022795"/>
    </source>
</evidence>
<gene>
    <name evidence="10" type="ORF">DCP75_09715</name>
</gene>
<keyword evidence="4" id="KW-0813">Transport</keyword>
<keyword evidence="5" id="KW-1005">Bacterial flagellum biogenesis</keyword>
<dbReference type="InterPro" id="IPR051472">
    <property type="entry name" value="T3SS_Stator/FliH"/>
</dbReference>
<evidence type="ECO:0000256" key="3">
    <source>
        <dbReference type="ARBA" id="ARBA00016507"/>
    </source>
</evidence>
<sequence>MSDAGRPRSWQPPPLRDAAPAAAAPPDTAAIAERARAEGYAAGHAEGLAAGRAKAEATANELAALLQSMATPFRQQESGLLRELSELVVRVATAVVGRELETSSGAVDAVLAEALELLEAVEGPVDVHLHPADAALVREWLADNLPKLAVTLHTDAALLRGGCRVATAESYVDASTERRLDDVVRALRESRGAVGGAES</sequence>
<dbReference type="PANTHER" id="PTHR34982">
    <property type="entry name" value="YOP PROTEINS TRANSLOCATION PROTEIN L"/>
    <property type="match status" value="1"/>
</dbReference>
<keyword evidence="7" id="KW-1006">Bacterial flagellum protein export</keyword>
<dbReference type="GO" id="GO:0044781">
    <property type="term" value="P:bacterial-type flagellum organization"/>
    <property type="evidence" value="ECO:0007669"/>
    <property type="project" value="UniProtKB-KW"/>
</dbReference>
<evidence type="ECO:0000259" key="9">
    <source>
        <dbReference type="Pfam" id="PF02108"/>
    </source>
</evidence>
<comment type="caution">
    <text evidence="10">The sequence shown here is derived from an EMBL/GenBank/DDBJ whole genome shotgun (WGS) entry which is preliminary data.</text>
</comment>
<evidence type="ECO:0000256" key="4">
    <source>
        <dbReference type="ARBA" id="ARBA00022448"/>
    </source>
</evidence>
<evidence type="ECO:0000256" key="7">
    <source>
        <dbReference type="ARBA" id="ARBA00023225"/>
    </source>
</evidence>
<evidence type="ECO:0000256" key="8">
    <source>
        <dbReference type="SAM" id="MobiDB-lite"/>
    </source>
</evidence>
<organism evidence="10 11">
    <name type="scientific">Haliea salexigens</name>
    <dbReference type="NCBI Taxonomy" id="287487"/>
    <lineage>
        <taxon>Bacteria</taxon>
        <taxon>Pseudomonadati</taxon>
        <taxon>Pseudomonadota</taxon>
        <taxon>Gammaproteobacteria</taxon>
        <taxon>Cellvibrionales</taxon>
        <taxon>Halieaceae</taxon>
        <taxon>Haliea</taxon>
    </lineage>
</organism>
<comment type="similarity">
    <text evidence="2">Belongs to the FliH family.</text>
</comment>
<feature type="domain" description="Flagellar assembly protein FliH/Type III secretion system HrpE" evidence="9">
    <location>
        <begin position="58"/>
        <end position="182"/>
    </location>
</feature>
<comment type="function">
    <text evidence="1">Needed for flagellar regrowth and assembly.</text>
</comment>
<dbReference type="Pfam" id="PF02108">
    <property type="entry name" value="FliH"/>
    <property type="match status" value="1"/>
</dbReference>
<keyword evidence="6" id="KW-0653">Protein transport</keyword>
<proteinExistence type="inferred from homology"/>
<protein>
    <recommendedName>
        <fullName evidence="3">Flagellar assembly protein FliH</fullName>
    </recommendedName>
</protein>
<reference evidence="10 11" key="1">
    <citation type="journal article" date="2018" name="Nat. Biotechnol.">
        <title>A standardized bacterial taxonomy based on genome phylogeny substantially revises the tree of life.</title>
        <authorList>
            <person name="Parks D.H."/>
            <person name="Chuvochina M."/>
            <person name="Waite D.W."/>
            <person name="Rinke C."/>
            <person name="Skarshewski A."/>
            <person name="Chaumeil P.A."/>
            <person name="Hugenholtz P."/>
        </authorList>
    </citation>
    <scope>NUCLEOTIDE SEQUENCE [LARGE SCALE GENOMIC DNA]</scope>
    <source>
        <strain evidence="10">UBA9158</strain>
    </source>
</reference>